<dbReference type="EMBL" id="SWFS01000088">
    <property type="protein sequence ID" value="KAA8916696.1"/>
    <property type="molecule type" value="Genomic_DNA"/>
</dbReference>
<sequence length="146" mass="16803">MIRLTVTVNVSPTVKLMIELFHRIPASEKLQPFVHRFLSEERKYVQSNRELSPFASFKNNAASQQPCVVLRLHTRLVRPPDPAPHKVFVSPSYDPYSVRPLYFYCTFMKLSASITIFSFQKKQKALCGRPDHPCQGEADPTFKVSF</sequence>
<dbReference type="VEuPathDB" id="FungiDB:TRICI_001154"/>
<organism evidence="1 2">
    <name type="scientific">Trichomonascus ciferrii</name>
    <dbReference type="NCBI Taxonomy" id="44093"/>
    <lineage>
        <taxon>Eukaryota</taxon>
        <taxon>Fungi</taxon>
        <taxon>Dikarya</taxon>
        <taxon>Ascomycota</taxon>
        <taxon>Saccharomycotina</taxon>
        <taxon>Dipodascomycetes</taxon>
        <taxon>Dipodascales</taxon>
        <taxon>Trichomonascaceae</taxon>
        <taxon>Trichomonascus</taxon>
        <taxon>Trichomonascus ciferrii complex</taxon>
    </lineage>
</organism>
<keyword evidence="2" id="KW-1185">Reference proteome</keyword>
<dbReference type="AlphaFoldDB" id="A0A642VBF7"/>
<dbReference type="Proteomes" id="UP000761534">
    <property type="component" value="Unassembled WGS sequence"/>
</dbReference>
<evidence type="ECO:0000313" key="2">
    <source>
        <dbReference type="Proteomes" id="UP000761534"/>
    </source>
</evidence>
<gene>
    <name evidence="1" type="ORF">TRICI_001154</name>
</gene>
<comment type="caution">
    <text evidence="1">The sequence shown here is derived from an EMBL/GenBank/DDBJ whole genome shotgun (WGS) entry which is preliminary data.</text>
</comment>
<accession>A0A642VBF7</accession>
<name>A0A642VBF7_9ASCO</name>
<proteinExistence type="predicted"/>
<protein>
    <submittedName>
        <fullName evidence="1">Uncharacterized protein</fullName>
    </submittedName>
</protein>
<evidence type="ECO:0000313" key="1">
    <source>
        <dbReference type="EMBL" id="KAA8916696.1"/>
    </source>
</evidence>
<reference evidence="1" key="1">
    <citation type="journal article" date="2019" name="G3 (Bethesda)">
        <title>Genome Assemblies of Two Rare Opportunistic Yeast Pathogens: Diutina rugosa (syn. Candida rugosa) and Trichomonascus ciferrii (syn. Candida ciferrii).</title>
        <authorList>
            <person name="Mixao V."/>
            <person name="Saus E."/>
            <person name="Hansen A.P."/>
            <person name="Lass-Florl C."/>
            <person name="Gabaldon T."/>
        </authorList>
    </citation>
    <scope>NUCLEOTIDE SEQUENCE</scope>
    <source>
        <strain evidence="1">CBS 4856</strain>
    </source>
</reference>